<organism evidence="1 2">
    <name type="scientific">Natronolimnohabitans innermongolicus JCM 12255</name>
    <dbReference type="NCBI Taxonomy" id="1227499"/>
    <lineage>
        <taxon>Archaea</taxon>
        <taxon>Methanobacteriati</taxon>
        <taxon>Methanobacteriota</taxon>
        <taxon>Stenosarchaea group</taxon>
        <taxon>Halobacteria</taxon>
        <taxon>Halobacteriales</taxon>
        <taxon>Natrialbaceae</taxon>
        <taxon>Natronolimnohabitans</taxon>
    </lineage>
</organism>
<gene>
    <name evidence="1" type="ORF">C493_17046</name>
</gene>
<accession>L9WQI9</accession>
<dbReference type="AlphaFoldDB" id="L9WQI9"/>
<evidence type="ECO:0000313" key="1">
    <source>
        <dbReference type="EMBL" id="ELY51657.1"/>
    </source>
</evidence>
<comment type="caution">
    <text evidence="1">The sequence shown here is derived from an EMBL/GenBank/DDBJ whole genome shotgun (WGS) entry which is preliminary data.</text>
</comment>
<dbReference type="STRING" id="1227499.C493_17046"/>
<protein>
    <submittedName>
        <fullName evidence="1">Uncharacterized protein</fullName>
    </submittedName>
</protein>
<evidence type="ECO:0000313" key="2">
    <source>
        <dbReference type="Proteomes" id="UP000011602"/>
    </source>
</evidence>
<sequence>MMPSDSVLTPRRRDVLLGLLALSLLSMPIVVGSLGLDEMVHTYERAEVSTDQGNVWLDGHSNIRTDAISDEIACSDGTAPYADNIRMCAFERYLAESDEDDRFDAGFKTGNPDWMSPAWGTPAYQYVWVNGTIYETTFAFGDEDDGGYHPVYLELEETDPEAALEDVSLDLEADRDEIPSAVVEAIEDGETQTHGEVDVPETTIRTDDGTYYRVGGTAQMRPSNFREIVTWLGRYAAPLAGLLLAGLLSRQIDVTYVGD</sequence>
<dbReference type="Pfam" id="PF26448">
    <property type="entry name" value="DUF8127"/>
    <property type="match status" value="1"/>
</dbReference>
<proteinExistence type="predicted"/>
<keyword evidence="2" id="KW-1185">Reference proteome</keyword>
<reference evidence="1 2" key="1">
    <citation type="journal article" date="2014" name="PLoS Genet.">
        <title>Phylogenetically driven sequencing of extremely halophilic archaea reveals strategies for static and dynamic osmo-response.</title>
        <authorList>
            <person name="Becker E.A."/>
            <person name="Seitzer P.M."/>
            <person name="Tritt A."/>
            <person name="Larsen D."/>
            <person name="Krusor M."/>
            <person name="Yao A.I."/>
            <person name="Wu D."/>
            <person name="Madern D."/>
            <person name="Eisen J.A."/>
            <person name="Darling A.E."/>
            <person name="Facciotti M.T."/>
        </authorList>
    </citation>
    <scope>NUCLEOTIDE SEQUENCE [LARGE SCALE GENOMIC DNA]</scope>
    <source>
        <strain evidence="1 2">JCM 12255</strain>
    </source>
</reference>
<dbReference type="InterPro" id="IPR058440">
    <property type="entry name" value="DUF8127"/>
</dbReference>
<dbReference type="Proteomes" id="UP000011602">
    <property type="component" value="Unassembled WGS sequence"/>
</dbReference>
<name>L9WQI9_9EURY</name>
<dbReference type="eggNOG" id="arCOG09251">
    <property type="taxonomic scope" value="Archaea"/>
</dbReference>
<dbReference type="EMBL" id="AOHZ01000081">
    <property type="protein sequence ID" value="ELY51657.1"/>
    <property type="molecule type" value="Genomic_DNA"/>
</dbReference>